<dbReference type="PROSITE" id="PS50839">
    <property type="entry name" value="CHASE"/>
    <property type="match status" value="1"/>
</dbReference>
<dbReference type="InterPro" id="IPR008207">
    <property type="entry name" value="Sig_transdc_His_kin_Hpt_dom"/>
</dbReference>
<dbReference type="InterPro" id="IPR000700">
    <property type="entry name" value="PAS-assoc_C"/>
</dbReference>
<feature type="modified residue" description="4-aspartylphosphate" evidence="17">
    <location>
        <position position="1063"/>
    </location>
</feature>
<feature type="domain" description="PAS" evidence="20">
    <location>
        <begin position="341"/>
        <end position="411"/>
    </location>
</feature>
<evidence type="ECO:0000256" key="17">
    <source>
        <dbReference type="PROSITE-ProRule" id="PRU00169"/>
    </source>
</evidence>
<evidence type="ECO:0000256" key="13">
    <source>
        <dbReference type="ARBA" id="ARBA00023136"/>
    </source>
</evidence>
<name>A0A4R6DU29_9RHOO</name>
<keyword evidence="5 17" id="KW-0597">Phosphoprotein</keyword>
<dbReference type="InterPro" id="IPR013767">
    <property type="entry name" value="PAS_fold"/>
</dbReference>
<gene>
    <name evidence="24" type="ORF">C7389_11458</name>
</gene>
<dbReference type="InterPro" id="IPR011006">
    <property type="entry name" value="CheY-like_superfamily"/>
</dbReference>
<dbReference type="SUPFAM" id="SSF55785">
    <property type="entry name" value="PYP-like sensor domain (PAS domain)"/>
    <property type="match status" value="2"/>
</dbReference>
<dbReference type="SMART" id="SM00388">
    <property type="entry name" value="HisKA"/>
    <property type="match status" value="1"/>
</dbReference>
<evidence type="ECO:0000313" key="24">
    <source>
        <dbReference type="EMBL" id="TDN48671.1"/>
    </source>
</evidence>
<evidence type="ECO:0000259" key="20">
    <source>
        <dbReference type="PROSITE" id="PS50112"/>
    </source>
</evidence>
<dbReference type="Proteomes" id="UP000295129">
    <property type="component" value="Unassembled WGS sequence"/>
</dbReference>
<evidence type="ECO:0000259" key="19">
    <source>
        <dbReference type="PROSITE" id="PS50110"/>
    </source>
</evidence>
<keyword evidence="7" id="KW-0812">Transmembrane</keyword>
<dbReference type="PROSITE" id="PS50113">
    <property type="entry name" value="PAC"/>
    <property type="match status" value="2"/>
</dbReference>
<evidence type="ECO:0000259" key="22">
    <source>
        <dbReference type="PROSITE" id="PS50839"/>
    </source>
</evidence>
<dbReference type="Pfam" id="PF03924">
    <property type="entry name" value="CHASE"/>
    <property type="match status" value="1"/>
</dbReference>
<dbReference type="InterPro" id="IPR005467">
    <property type="entry name" value="His_kinase_dom"/>
</dbReference>
<evidence type="ECO:0000256" key="6">
    <source>
        <dbReference type="ARBA" id="ARBA00022679"/>
    </source>
</evidence>
<keyword evidence="11" id="KW-1133">Transmembrane helix</keyword>
<dbReference type="EMBL" id="SNVV01000014">
    <property type="protein sequence ID" value="TDN48671.1"/>
    <property type="molecule type" value="Genomic_DNA"/>
</dbReference>
<keyword evidence="4" id="KW-1003">Cell membrane</keyword>
<protein>
    <recommendedName>
        <fullName evidence="15">Virulence sensor protein BvgS</fullName>
        <ecNumber evidence="3">2.7.13.3</ecNumber>
    </recommendedName>
</protein>
<evidence type="ECO:0000256" key="12">
    <source>
        <dbReference type="ARBA" id="ARBA00023012"/>
    </source>
</evidence>
<reference evidence="24 25" key="1">
    <citation type="submission" date="2019-03" db="EMBL/GenBank/DDBJ databases">
        <title>Genomic Encyclopedia of Type Strains, Phase IV (KMG-IV): sequencing the most valuable type-strain genomes for metagenomic binning, comparative biology and taxonomic classification.</title>
        <authorList>
            <person name="Goeker M."/>
        </authorList>
    </citation>
    <scope>NUCLEOTIDE SEQUENCE [LARGE SCALE GENOMIC DNA]</scope>
    <source>
        <strain evidence="24 25">DSM 12121</strain>
    </source>
</reference>
<dbReference type="InterPro" id="IPR003661">
    <property type="entry name" value="HisK_dim/P_dom"/>
</dbReference>
<feature type="modified residue" description="Phosphohistidine" evidence="16">
    <location>
        <position position="1209"/>
    </location>
</feature>
<dbReference type="SUPFAM" id="SSF52172">
    <property type="entry name" value="CheY-like"/>
    <property type="match status" value="2"/>
</dbReference>
<evidence type="ECO:0000259" key="21">
    <source>
        <dbReference type="PROSITE" id="PS50113"/>
    </source>
</evidence>
<dbReference type="InterPro" id="IPR000014">
    <property type="entry name" value="PAS"/>
</dbReference>
<dbReference type="InterPro" id="IPR036641">
    <property type="entry name" value="HPT_dom_sf"/>
</dbReference>
<dbReference type="Gene3D" id="3.40.50.2300">
    <property type="match status" value="2"/>
</dbReference>
<dbReference type="Pfam" id="PF02518">
    <property type="entry name" value="HATPase_c"/>
    <property type="match status" value="1"/>
</dbReference>
<keyword evidence="12" id="KW-0902">Two-component regulatory system</keyword>
<evidence type="ECO:0000256" key="7">
    <source>
        <dbReference type="ARBA" id="ARBA00022692"/>
    </source>
</evidence>
<feature type="domain" description="Response regulatory" evidence="19">
    <location>
        <begin position="871"/>
        <end position="991"/>
    </location>
</feature>
<dbReference type="InterPro" id="IPR036097">
    <property type="entry name" value="HisK_dim/P_sf"/>
</dbReference>
<dbReference type="CDD" id="cd17546">
    <property type="entry name" value="REC_hyHK_CKI1_RcsC-like"/>
    <property type="match status" value="2"/>
</dbReference>
<evidence type="ECO:0000256" key="11">
    <source>
        <dbReference type="ARBA" id="ARBA00022989"/>
    </source>
</evidence>
<evidence type="ECO:0000256" key="15">
    <source>
        <dbReference type="ARBA" id="ARBA00070152"/>
    </source>
</evidence>
<feature type="domain" description="PAC" evidence="21">
    <location>
        <begin position="415"/>
        <end position="467"/>
    </location>
</feature>
<comment type="subcellular location">
    <subcellularLocation>
        <location evidence="2">Cell membrane</location>
        <topology evidence="2">Multi-pass membrane protein</topology>
    </subcellularLocation>
</comment>
<evidence type="ECO:0000256" key="5">
    <source>
        <dbReference type="ARBA" id="ARBA00022553"/>
    </source>
</evidence>
<keyword evidence="6" id="KW-0808">Transferase</keyword>
<sequence>MPQDRRPAQAAAVVFVLFLLIGLGAGEHLARSNREQEQARFDVVRDWVIQEIEERFTRYEYGLRGARGALIAAGPEAISQQRFRAYIESRDLPREFPGARGYGFIRRVARAEEAAYLERVRADHQPHFTISQFAPHAGERFVIELLEPERENRPAIGLDIASEPNRRAAALTSVLRNAPVLTRPIDLVQAKDERRTGFLLLLPVYRSNSPPLPTPEERWQYLEGWAYAPLSAYEVMGEFENLFSGFTFVLYDLAYAEPPQRFYTYGGQERTVKGLESRTQIAVFGRDWLVEVKATPAFVQSLNLMKPAMLRAELIGGGSMLAVLVYTLLTGKRGRQRVAMEQGRLAAIVRSASDAIVGTDLEGRVTAWNDAARTMLGYEAGGVMDVPLDDLILPSDRHAEAKRLMAQVAGGESVPHFRTQRRRRDGALIDVLLSASPIRGDGGQILGMALVLTDIGARSRLESRLERSLARMRIAVESAALGIWEWDLASGRTTWDERMLELYEASEEEVAGDHLALWRARVHPDDVVRAEAELMRHIHGEAEGYASSFRVVLRNGGVRYIEAAGLLERDANGRPVHCIGFNRDVTGERIAVLRMRELNAELEAQVLERTAALKQALGAAEQANQAKSEFLANMSHEIRTPMNAILGFAYLLQRQPLPQEAKSMLTSLDQAGRNLLGIINDILDFSKIEAGRLNVEEVEFSLTEVLDSLAGIMAAAVAYKTLEVLVGDAPPGAERLMGDPLRLGQVLINLAGNAIKFTEAGEVVVRVKEVQRDEAERRVQLRFSVRDTGIGIEPGQLELIFAAFSQADSSTTRRYGGTGLGLSISRRLVELMGGTLEVASEPGRGSEFAFTLAFRLPERVALPPPDRRKWSILAVDDHAEARAMLVELAECRGWQADVVASGEEAVRKVVEQGMRKYDLCLIDLTMPGMSGADTARRLRKLAPDACPPIALMVTAQEREAFAGGPDGRLADAILTKPVCGSALYNVMLELAGQQAALAVPSQPASQRLQGARILVVDDSEINREVARQILGAEGAEILLAANGEEALRILEHAEPPVELVLMDVQMPTMDGYTATRCIRAIPRLAALPVIALSAGVFEPERMAALAAGMDAFVPKPFDVPQLLGVICHHLARGEGGEGQPAPPPAAPVSSPAVGEAPLLDAAEGLRTWRDAAAFRRSLTLFLDRHGSDADALAAACAGNQPEEAAAIAHRLRGAAGALSLDALAGLAQALERDFRQGEARGDEVERLRSCLARTAEAVRAYLGGDVPATAAAAPDILSAEAAAALLRALDSDDPEEIERMLDRLQADLPAALLGPLRAAVLAYDFRAAERCLRAWTDAGQDADVETRGA</sequence>
<evidence type="ECO:0000259" key="23">
    <source>
        <dbReference type="PROSITE" id="PS50894"/>
    </source>
</evidence>
<organism evidence="24 25">
    <name type="scientific">Azoarcus indigens</name>
    <dbReference type="NCBI Taxonomy" id="29545"/>
    <lineage>
        <taxon>Bacteria</taxon>
        <taxon>Pseudomonadati</taxon>
        <taxon>Pseudomonadota</taxon>
        <taxon>Betaproteobacteria</taxon>
        <taxon>Rhodocyclales</taxon>
        <taxon>Zoogloeaceae</taxon>
        <taxon>Azoarcus</taxon>
    </lineage>
</organism>
<dbReference type="OrthoDB" id="5519028at2"/>
<evidence type="ECO:0000256" key="4">
    <source>
        <dbReference type="ARBA" id="ARBA00022475"/>
    </source>
</evidence>
<evidence type="ECO:0000256" key="8">
    <source>
        <dbReference type="ARBA" id="ARBA00022741"/>
    </source>
</evidence>
<dbReference type="InterPro" id="IPR001610">
    <property type="entry name" value="PAC"/>
</dbReference>
<dbReference type="SUPFAM" id="SSF47384">
    <property type="entry name" value="Homodimeric domain of signal transducing histidine kinase"/>
    <property type="match status" value="1"/>
</dbReference>
<keyword evidence="8" id="KW-0547">Nucleotide-binding</keyword>
<evidence type="ECO:0000256" key="3">
    <source>
        <dbReference type="ARBA" id="ARBA00012438"/>
    </source>
</evidence>
<dbReference type="Pfam" id="PF00512">
    <property type="entry name" value="HisKA"/>
    <property type="match status" value="1"/>
</dbReference>
<dbReference type="SMART" id="SM00448">
    <property type="entry name" value="REC"/>
    <property type="match status" value="2"/>
</dbReference>
<dbReference type="PROSITE" id="PS50894">
    <property type="entry name" value="HPT"/>
    <property type="match status" value="1"/>
</dbReference>
<dbReference type="RefSeq" id="WP_133593264.1">
    <property type="nucleotide sequence ID" value="NZ_SNVV01000014.1"/>
</dbReference>
<comment type="catalytic activity">
    <reaction evidence="1">
        <text>ATP + protein L-histidine = ADP + protein N-phospho-L-histidine.</text>
        <dbReference type="EC" id="2.7.13.3"/>
    </reaction>
</comment>
<feature type="modified residue" description="4-aspartylphosphate" evidence="17">
    <location>
        <position position="923"/>
    </location>
</feature>
<keyword evidence="9" id="KW-0418">Kinase</keyword>
<dbReference type="PANTHER" id="PTHR45339:SF1">
    <property type="entry name" value="HYBRID SIGNAL TRANSDUCTION HISTIDINE KINASE J"/>
    <property type="match status" value="1"/>
</dbReference>
<dbReference type="Pfam" id="PF08447">
    <property type="entry name" value="PAS_3"/>
    <property type="match status" value="1"/>
</dbReference>
<evidence type="ECO:0000256" key="14">
    <source>
        <dbReference type="ARBA" id="ARBA00058004"/>
    </source>
</evidence>
<dbReference type="PROSITE" id="PS50112">
    <property type="entry name" value="PAS"/>
    <property type="match status" value="2"/>
</dbReference>
<dbReference type="SMART" id="SM01079">
    <property type="entry name" value="CHASE"/>
    <property type="match status" value="1"/>
</dbReference>
<comment type="function">
    <text evidence="14">Member of the two-component regulatory system BvgS/BvgA. Phosphorylates BvgA via a four-step phosphorelay in response to environmental signals.</text>
</comment>
<dbReference type="GO" id="GO:0006355">
    <property type="term" value="P:regulation of DNA-templated transcription"/>
    <property type="evidence" value="ECO:0007669"/>
    <property type="project" value="InterPro"/>
</dbReference>
<dbReference type="GO" id="GO:0000155">
    <property type="term" value="F:phosphorelay sensor kinase activity"/>
    <property type="evidence" value="ECO:0007669"/>
    <property type="project" value="InterPro"/>
</dbReference>
<dbReference type="PROSITE" id="PS50110">
    <property type="entry name" value="RESPONSE_REGULATORY"/>
    <property type="match status" value="2"/>
</dbReference>
<dbReference type="InterPro" id="IPR004358">
    <property type="entry name" value="Sig_transdc_His_kin-like_C"/>
</dbReference>
<evidence type="ECO:0000259" key="18">
    <source>
        <dbReference type="PROSITE" id="PS50109"/>
    </source>
</evidence>
<dbReference type="CDD" id="cd00082">
    <property type="entry name" value="HisKA"/>
    <property type="match status" value="1"/>
</dbReference>
<accession>A0A4R6DU29</accession>
<dbReference type="NCBIfam" id="TIGR00229">
    <property type="entry name" value="sensory_box"/>
    <property type="match status" value="2"/>
</dbReference>
<dbReference type="SUPFAM" id="SSF55874">
    <property type="entry name" value="ATPase domain of HSP90 chaperone/DNA topoisomerase II/histidine kinase"/>
    <property type="match status" value="1"/>
</dbReference>
<evidence type="ECO:0000256" key="1">
    <source>
        <dbReference type="ARBA" id="ARBA00000085"/>
    </source>
</evidence>
<dbReference type="PANTHER" id="PTHR45339">
    <property type="entry name" value="HYBRID SIGNAL TRANSDUCTION HISTIDINE KINASE J"/>
    <property type="match status" value="1"/>
</dbReference>
<feature type="domain" description="CHASE" evidence="22">
    <location>
        <begin position="74"/>
        <end position="242"/>
    </location>
</feature>
<dbReference type="CDD" id="cd16922">
    <property type="entry name" value="HATPase_EvgS-ArcB-TorS-like"/>
    <property type="match status" value="1"/>
</dbReference>
<dbReference type="PROSITE" id="PS50109">
    <property type="entry name" value="HIS_KIN"/>
    <property type="match status" value="1"/>
</dbReference>
<feature type="domain" description="PAS" evidence="20">
    <location>
        <begin position="468"/>
        <end position="541"/>
    </location>
</feature>
<evidence type="ECO:0000256" key="9">
    <source>
        <dbReference type="ARBA" id="ARBA00022777"/>
    </source>
</evidence>
<dbReference type="SUPFAM" id="SSF47226">
    <property type="entry name" value="Histidine-containing phosphotransfer domain, HPT domain"/>
    <property type="match status" value="1"/>
</dbReference>
<evidence type="ECO:0000256" key="2">
    <source>
        <dbReference type="ARBA" id="ARBA00004651"/>
    </source>
</evidence>
<feature type="domain" description="Histidine kinase" evidence="18">
    <location>
        <begin position="633"/>
        <end position="856"/>
    </location>
</feature>
<dbReference type="CDD" id="cd00130">
    <property type="entry name" value="PAS"/>
    <property type="match status" value="2"/>
</dbReference>
<keyword evidence="10" id="KW-0067">ATP-binding</keyword>
<feature type="domain" description="Response regulatory" evidence="19">
    <location>
        <begin position="1012"/>
        <end position="1130"/>
    </location>
</feature>
<proteinExistence type="predicted"/>
<dbReference type="GO" id="GO:0005886">
    <property type="term" value="C:plasma membrane"/>
    <property type="evidence" value="ECO:0007669"/>
    <property type="project" value="UniProtKB-SubCell"/>
</dbReference>
<dbReference type="InterPro" id="IPR013655">
    <property type="entry name" value="PAS_fold_3"/>
</dbReference>
<dbReference type="GO" id="GO:0005524">
    <property type="term" value="F:ATP binding"/>
    <property type="evidence" value="ECO:0007669"/>
    <property type="project" value="UniProtKB-KW"/>
</dbReference>
<dbReference type="FunFam" id="3.30.565.10:FF:000010">
    <property type="entry name" value="Sensor histidine kinase RcsC"/>
    <property type="match status" value="1"/>
</dbReference>
<dbReference type="Pfam" id="PF00989">
    <property type="entry name" value="PAS"/>
    <property type="match status" value="1"/>
</dbReference>
<dbReference type="Pfam" id="PF00072">
    <property type="entry name" value="Response_reg"/>
    <property type="match status" value="2"/>
</dbReference>
<dbReference type="SMART" id="SM00086">
    <property type="entry name" value="PAC"/>
    <property type="match status" value="2"/>
</dbReference>
<dbReference type="InterPro" id="IPR006189">
    <property type="entry name" value="CHASE_dom"/>
</dbReference>
<dbReference type="Gene3D" id="2.10.70.100">
    <property type="match status" value="1"/>
</dbReference>
<feature type="domain" description="PAC" evidence="21">
    <location>
        <begin position="545"/>
        <end position="597"/>
    </location>
</feature>
<dbReference type="Gene3D" id="3.30.450.20">
    <property type="entry name" value="PAS domain"/>
    <property type="match status" value="2"/>
</dbReference>
<dbReference type="InterPro" id="IPR042240">
    <property type="entry name" value="CHASE_sf"/>
</dbReference>
<dbReference type="InterPro" id="IPR001789">
    <property type="entry name" value="Sig_transdc_resp-reg_receiver"/>
</dbReference>
<dbReference type="FunFam" id="1.10.287.130:FF:000004">
    <property type="entry name" value="Ethylene receptor 1"/>
    <property type="match status" value="1"/>
</dbReference>
<dbReference type="SMART" id="SM00091">
    <property type="entry name" value="PAS"/>
    <property type="match status" value="2"/>
</dbReference>
<evidence type="ECO:0000313" key="25">
    <source>
        <dbReference type="Proteomes" id="UP000295129"/>
    </source>
</evidence>
<dbReference type="PRINTS" id="PR00344">
    <property type="entry name" value="BCTRLSENSOR"/>
</dbReference>
<dbReference type="SMART" id="SM00387">
    <property type="entry name" value="HATPase_c"/>
    <property type="match status" value="1"/>
</dbReference>
<dbReference type="InterPro" id="IPR036890">
    <property type="entry name" value="HATPase_C_sf"/>
</dbReference>
<comment type="caution">
    <text evidence="24">The sequence shown here is derived from an EMBL/GenBank/DDBJ whole genome shotgun (WGS) entry which is preliminary data.</text>
</comment>
<dbReference type="Gene3D" id="3.30.450.350">
    <property type="entry name" value="CHASE domain"/>
    <property type="match status" value="1"/>
</dbReference>
<dbReference type="Gene3D" id="3.30.565.10">
    <property type="entry name" value="Histidine kinase-like ATPase, C-terminal domain"/>
    <property type="match status" value="1"/>
</dbReference>
<dbReference type="EC" id="2.7.13.3" evidence="3"/>
<dbReference type="Pfam" id="PF01627">
    <property type="entry name" value="Hpt"/>
    <property type="match status" value="1"/>
</dbReference>
<keyword evidence="13" id="KW-0472">Membrane</keyword>
<dbReference type="Gene3D" id="1.10.287.130">
    <property type="match status" value="1"/>
</dbReference>
<dbReference type="Gene3D" id="1.20.120.160">
    <property type="entry name" value="HPT domain"/>
    <property type="match status" value="1"/>
</dbReference>
<dbReference type="InterPro" id="IPR003594">
    <property type="entry name" value="HATPase_dom"/>
</dbReference>
<evidence type="ECO:0000256" key="10">
    <source>
        <dbReference type="ARBA" id="ARBA00022840"/>
    </source>
</evidence>
<feature type="domain" description="HPt" evidence="23">
    <location>
        <begin position="1170"/>
        <end position="1261"/>
    </location>
</feature>
<dbReference type="InterPro" id="IPR035965">
    <property type="entry name" value="PAS-like_dom_sf"/>
</dbReference>
<evidence type="ECO:0000256" key="16">
    <source>
        <dbReference type="PROSITE-ProRule" id="PRU00110"/>
    </source>
</evidence>
<keyword evidence="25" id="KW-1185">Reference proteome</keyword>